<gene>
    <name evidence="9" type="ORF">Kpho02_38030</name>
</gene>
<feature type="binding site" evidence="7">
    <location>
        <position position="258"/>
    </location>
    <ligand>
        <name>FMN</name>
        <dbReference type="ChEBI" id="CHEBI:58210"/>
    </ligand>
</feature>
<dbReference type="InterPro" id="IPR008259">
    <property type="entry name" value="FMN_hydac_DH_AS"/>
</dbReference>
<dbReference type="Gene3D" id="3.20.20.70">
    <property type="entry name" value="Aldolase class I"/>
    <property type="match status" value="1"/>
</dbReference>
<dbReference type="AlphaFoldDB" id="A0A9W6Q851"/>
<feature type="domain" description="FMN hydroxy acid dehydrogenase" evidence="8">
    <location>
        <begin position="2"/>
        <end position="365"/>
    </location>
</feature>
<feature type="binding site" evidence="7">
    <location>
        <begin position="81"/>
        <end position="83"/>
    </location>
    <ligand>
        <name>FMN</name>
        <dbReference type="ChEBI" id="CHEBI:58210"/>
    </ligand>
</feature>
<feature type="binding site" evidence="7">
    <location>
        <begin position="314"/>
        <end position="315"/>
    </location>
    <ligand>
        <name>FMN</name>
        <dbReference type="ChEBI" id="CHEBI:58210"/>
    </ligand>
</feature>
<evidence type="ECO:0000256" key="6">
    <source>
        <dbReference type="PIRSR" id="PIRSR000138-1"/>
    </source>
</evidence>
<dbReference type="InterPro" id="IPR037396">
    <property type="entry name" value="FMN_HAD"/>
</dbReference>
<dbReference type="InterPro" id="IPR012133">
    <property type="entry name" value="Alpha-hydoxy_acid_DH_FMN"/>
</dbReference>
<dbReference type="RefSeq" id="WP_285737267.1">
    <property type="nucleotide sequence ID" value="NZ_BSSA01000012.1"/>
</dbReference>
<dbReference type="PANTHER" id="PTHR10578">
    <property type="entry name" value="S -2-HYDROXY-ACID OXIDASE-RELATED"/>
    <property type="match status" value="1"/>
</dbReference>
<feature type="binding site" evidence="7">
    <location>
        <position position="236"/>
    </location>
    <ligand>
        <name>FMN</name>
        <dbReference type="ChEBI" id="CHEBI:58210"/>
    </ligand>
</feature>
<dbReference type="PANTHER" id="PTHR10578:SF107">
    <property type="entry name" value="2-HYDROXYACID OXIDASE 1"/>
    <property type="match status" value="1"/>
</dbReference>
<dbReference type="GO" id="GO:0010181">
    <property type="term" value="F:FMN binding"/>
    <property type="evidence" value="ECO:0007669"/>
    <property type="project" value="InterPro"/>
</dbReference>
<dbReference type="GO" id="GO:0016614">
    <property type="term" value="F:oxidoreductase activity, acting on CH-OH group of donors"/>
    <property type="evidence" value="ECO:0007669"/>
    <property type="project" value="UniProtKB-ARBA"/>
</dbReference>
<feature type="binding site" evidence="7">
    <location>
        <position position="260"/>
    </location>
    <ligand>
        <name>glyoxylate</name>
        <dbReference type="ChEBI" id="CHEBI:36655"/>
    </ligand>
</feature>
<dbReference type="PIRSF" id="PIRSF000138">
    <property type="entry name" value="Al-hdrx_acd_dh"/>
    <property type="match status" value="1"/>
</dbReference>
<feature type="binding site" evidence="7">
    <location>
        <begin position="291"/>
        <end position="295"/>
    </location>
    <ligand>
        <name>FMN</name>
        <dbReference type="ChEBI" id="CHEBI:58210"/>
    </ligand>
</feature>
<feature type="binding site" evidence="7">
    <location>
        <position position="110"/>
    </location>
    <ligand>
        <name>FMN</name>
        <dbReference type="ChEBI" id="CHEBI:58210"/>
    </ligand>
</feature>
<feature type="binding site" evidence="7">
    <location>
        <position position="263"/>
    </location>
    <ligand>
        <name>glyoxylate</name>
        <dbReference type="ChEBI" id="CHEBI:36655"/>
    </ligand>
</feature>
<comment type="cofactor">
    <cofactor evidence="1">
        <name>FMN</name>
        <dbReference type="ChEBI" id="CHEBI:58210"/>
    </cofactor>
</comment>
<dbReference type="PROSITE" id="PS00557">
    <property type="entry name" value="FMN_HYDROXY_ACID_DH_1"/>
    <property type="match status" value="1"/>
</dbReference>
<dbReference type="Pfam" id="PF01070">
    <property type="entry name" value="FMN_dh"/>
    <property type="match status" value="1"/>
</dbReference>
<feature type="active site" description="Proton acceptor" evidence="6">
    <location>
        <position position="260"/>
    </location>
</feature>
<feature type="binding site" evidence="7">
    <location>
        <position position="133"/>
    </location>
    <ligand>
        <name>glyoxylate</name>
        <dbReference type="ChEBI" id="CHEBI:36655"/>
    </ligand>
</feature>
<evidence type="ECO:0000256" key="1">
    <source>
        <dbReference type="ARBA" id="ARBA00001917"/>
    </source>
</evidence>
<evidence type="ECO:0000259" key="8">
    <source>
        <dbReference type="PROSITE" id="PS51349"/>
    </source>
</evidence>
<dbReference type="EMBL" id="BSSA01000012">
    <property type="protein sequence ID" value="GLW71504.1"/>
    <property type="molecule type" value="Genomic_DNA"/>
</dbReference>
<dbReference type="InterPro" id="IPR013785">
    <property type="entry name" value="Aldolase_TIM"/>
</dbReference>
<dbReference type="PROSITE" id="PS51349">
    <property type="entry name" value="FMN_HYDROXY_ACID_DH_2"/>
    <property type="match status" value="1"/>
</dbReference>
<evidence type="ECO:0000256" key="4">
    <source>
        <dbReference type="ARBA" id="ARBA00023002"/>
    </source>
</evidence>
<accession>A0A9W6Q851</accession>
<feature type="binding site" evidence="7">
    <location>
        <position position="168"/>
    </location>
    <ligand>
        <name>glyoxylate</name>
        <dbReference type="ChEBI" id="CHEBI:36655"/>
    </ligand>
</feature>
<dbReference type="InterPro" id="IPR000262">
    <property type="entry name" value="FMN-dep_DH"/>
</dbReference>
<evidence type="ECO:0000313" key="10">
    <source>
        <dbReference type="Proteomes" id="UP001165041"/>
    </source>
</evidence>
<name>A0A9W6Q851_9ACTN</name>
<evidence type="ECO:0000256" key="5">
    <source>
        <dbReference type="ARBA" id="ARBA00024042"/>
    </source>
</evidence>
<sequence length="366" mass="37911">MSAPATPLRLTDYREPAYRRIASSVRDFVEGGAGDERALGADRRAFARVSLRPRVLVDVSAPDTATELLGSPLATPVGVAPTAYHRLLHPDGELATARGAGRAGALYVVSVFASRTLEEIAAAADGPRWLQLYWLRRRDVLAGLVDRAAAAGYRALVLTVDAPYLGRRHRDARNGFAVPPDVRAVNLAPALMAAAHRSAPGRSALAAHTAEAVDPGVTWSDLAWLRARSPLPLVLKGVLTAEDARLAVRHGADAIVVSNHGGRQLDRAPAGLDVLPEVVDAVAGACPVLFDGGVRSGADAYAALALGARAVLLGRPVLWGLGADGADGVAGVLGLATAELAHTMALTGRPALAALDRSAVSFTPAP</sequence>
<evidence type="ECO:0000313" key="9">
    <source>
        <dbReference type="EMBL" id="GLW71504.1"/>
    </source>
</evidence>
<feature type="binding site" evidence="7">
    <location>
        <position position="159"/>
    </location>
    <ligand>
        <name>FMN</name>
        <dbReference type="ChEBI" id="CHEBI:58210"/>
    </ligand>
</feature>
<feature type="binding site" evidence="7">
    <location>
        <position position="131"/>
    </location>
    <ligand>
        <name>FMN</name>
        <dbReference type="ChEBI" id="CHEBI:58210"/>
    </ligand>
</feature>
<comment type="caution">
    <text evidence="9">The sequence shown here is derived from an EMBL/GenBank/DDBJ whole genome shotgun (WGS) entry which is preliminary data.</text>
</comment>
<organism evidence="9 10">
    <name type="scientific">Kitasatospora phosalacinea</name>
    <dbReference type="NCBI Taxonomy" id="2065"/>
    <lineage>
        <taxon>Bacteria</taxon>
        <taxon>Bacillati</taxon>
        <taxon>Actinomycetota</taxon>
        <taxon>Actinomycetes</taxon>
        <taxon>Kitasatosporales</taxon>
        <taxon>Streptomycetaceae</taxon>
        <taxon>Kitasatospora</taxon>
    </lineage>
</organism>
<proteinExistence type="inferred from homology"/>
<evidence type="ECO:0000256" key="2">
    <source>
        <dbReference type="ARBA" id="ARBA00022630"/>
    </source>
</evidence>
<evidence type="ECO:0000256" key="7">
    <source>
        <dbReference type="PIRSR" id="PIRSR000138-2"/>
    </source>
</evidence>
<dbReference type="Proteomes" id="UP001165041">
    <property type="component" value="Unassembled WGS sequence"/>
</dbReference>
<protein>
    <submittedName>
        <fullName evidence="9">Alpha-hydroxy-acid oxidizing enzyme</fullName>
    </submittedName>
</protein>
<evidence type="ECO:0000256" key="3">
    <source>
        <dbReference type="ARBA" id="ARBA00022643"/>
    </source>
</evidence>
<comment type="similarity">
    <text evidence="5">Belongs to the FMN-dependent alpha-hydroxy acid dehydrogenase family.</text>
</comment>
<reference evidence="9" key="1">
    <citation type="submission" date="2023-02" db="EMBL/GenBank/DDBJ databases">
        <title>Kitasatospora phosalacinea NBRC 14627.</title>
        <authorList>
            <person name="Ichikawa N."/>
            <person name="Sato H."/>
            <person name="Tonouchi N."/>
        </authorList>
    </citation>
    <scope>NUCLEOTIDE SEQUENCE</scope>
    <source>
        <strain evidence="9">NBRC 14627</strain>
    </source>
</reference>
<keyword evidence="4" id="KW-0560">Oxidoreductase</keyword>
<dbReference type="CDD" id="cd02809">
    <property type="entry name" value="alpha_hydroxyacid_oxid_FMN"/>
    <property type="match status" value="1"/>
</dbReference>
<keyword evidence="3 7" id="KW-0288">FMN</keyword>
<keyword evidence="2 7" id="KW-0285">Flavoprotein</keyword>
<dbReference type="SUPFAM" id="SSF51395">
    <property type="entry name" value="FMN-linked oxidoreductases"/>
    <property type="match status" value="1"/>
</dbReference>
<dbReference type="FunFam" id="3.20.20.70:FF:000029">
    <property type="entry name" value="L-lactate dehydrogenase"/>
    <property type="match status" value="1"/>
</dbReference>